<accession>A0AAV0V5A0</accession>
<keyword evidence="2" id="KW-1185">Reference proteome</keyword>
<organism evidence="1 2">
    <name type="scientific">Peronospora destructor</name>
    <dbReference type="NCBI Taxonomy" id="86335"/>
    <lineage>
        <taxon>Eukaryota</taxon>
        <taxon>Sar</taxon>
        <taxon>Stramenopiles</taxon>
        <taxon>Oomycota</taxon>
        <taxon>Peronosporomycetes</taxon>
        <taxon>Peronosporales</taxon>
        <taxon>Peronosporaceae</taxon>
        <taxon>Peronospora</taxon>
    </lineage>
</organism>
<dbReference type="Proteomes" id="UP001162029">
    <property type="component" value="Unassembled WGS sequence"/>
</dbReference>
<evidence type="ECO:0000313" key="2">
    <source>
        <dbReference type="Proteomes" id="UP001162029"/>
    </source>
</evidence>
<dbReference type="EMBL" id="CANTFM010002083">
    <property type="protein sequence ID" value="CAI5744374.1"/>
    <property type="molecule type" value="Genomic_DNA"/>
</dbReference>
<comment type="caution">
    <text evidence="1">The sequence shown here is derived from an EMBL/GenBank/DDBJ whole genome shotgun (WGS) entry which is preliminary data.</text>
</comment>
<evidence type="ECO:0000313" key="1">
    <source>
        <dbReference type="EMBL" id="CAI5744374.1"/>
    </source>
</evidence>
<sequence length="115" mass="12656">MVAGRGVNMQDLVGVSGVVKVVAFVELMEVVNAVSFQAVRVASNAKVGVIFMVEFASVNMVLVKRRTVVMAFAFHMVVANVANIQIAREPFDAVFSASFTKRSRRSEEERYCCSF</sequence>
<dbReference type="AlphaFoldDB" id="A0AAV0V5A0"/>
<protein>
    <submittedName>
        <fullName evidence="1">Uncharacterized protein</fullName>
    </submittedName>
</protein>
<gene>
    <name evidence="1" type="ORF">PDE001_LOCUS9522</name>
</gene>
<name>A0AAV0V5A0_9STRA</name>
<reference evidence="1" key="1">
    <citation type="submission" date="2022-12" db="EMBL/GenBank/DDBJ databases">
        <authorList>
            <person name="Webb A."/>
        </authorList>
    </citation>
    <scope>NUCLEOTIDE SEQUENCE</scope>
    <source>
        <strain evidence="1">Pd1</strain>
    </source>
</reference>
<proteinExistence type="predicted"/>